<dbReference type="PANTHER" id="PTHR36505">
    <property type="entry name" value="BLR1072 PROTEIN"/>
    <property type="match status" value="1"/>
</dbReference>
<dbReference type="PANTHER" id="PTHR36505:SF1">
    <property type="entry name" value="BLR1072 PROTEIN"/>
    <property type="match status" value="1"/>
</dbReference>
<feature type="compositionally biased region" description="Low complexity" evidence="1">
    <location>
        <begin position="201"/>
        <end position="215"/>
    </location>
</feature>
<feature type="region of interest" description="Disordered" evidence="1">
    <location>
        <begin position="170"/>
        <end position="215"/>
    </location>
</feature>
<dbReference type="EMBL" id="SPKJ01000008">
    <property type="protein sequence ID" value="MYZ46934.1"/>
    <property type="molecule type" value="Genomic_DNA"/>
</dbReference>
<dbReference type="SUPFAM" id="SSF50346">
    <property type="entry name" value="PRC-barrel domain"/>
    <property type="match status" value="1"/>
</dbReference>
<feature type="compositionally biased region" description="Polar residues" evidence="1">
    <location>
        <begin position="1"/>
        <end position="14"/>
    </location>
</feature>
<dbReference type="OrthoDB" id="7818259at2"/>
<feature type="region of interest" description="Disordered" evidence="1">
    <location>
        <begin position="1"/>
        <end position="78"/>
    </location>
</feature>
<proteinExistence type="predicted"/>
<dbReference type="Gene3D" id="2.30.30.240">
    <property type="entry name" value="PRC-barrel domain"/>
    <property type="match status" value="1"/>
</dbReference>
<sequence length="215" mass="21111">DTGTPSAGTSTADTPTPPAGGVDTGTAQTTPPAGGADTGTAQTTPPAGGADTGTAQTTPPAGGDTATQSADAGAKPMDSNAFVTEQKDEQWLATDYVGQAVYNEQDEKIGSINDLVLDEGGGIAAVVIGVGGFLGIGEKDVAITYDAVNVQKDENNDIKLVVAGSKEALQDAPEFKDKDDMEAEQNANSPAAMSGGGMGGASPNPAAPASSGSPQ</sequence>
<organism evidence="3 4">
    <name type="scientific">Propylenella binzhouense</name>
    <dbReference type="NCBI Taxonomy" id="2555902"/>
    <lineage>
        <taxon>Bacteria</taxon>
        <taxon>Pseudomonadati</taxon>
        <taxon>Pseudomonadota</taxon>
        <taxon>Alphaproteobacteria</taxon>
        <taxon>Hyphomicrobiales</taxon>
        <taxon>Propylenellaceae</taxon>
        <taxon>Propylenella</taxon>
    </lineage>
</organism>
<dbReference type="Proteomes" id="UP000773614">
    <property type="component" value="Unassembled WGS sequence"/>
</dbReference>
<comment type="caution">
    <text evidence="3">The sequence shown here is derived from an EMBL/GenBank/DDBJ whole genome shotgun (WGS) entry which is preliminary data.</text>
</comment>
<evidence type="ECO:0000313" key="4">
    <source>
        <dbReference type="Proteomes" id="UP000773614"/>
    </source>
</evidence>
<gene>
    <name evidence="3" type="ORF">E4O86_04320</name>
</gene>
<dbReference type="RefSeq" id="WP_161139282.1">
    <property type="nucleotide sequence ID" value="NZ_SPKJ01000008.1"/>
</dbReference>
<dbReference type="AlphaFoldDB" id="A0A964T2X2"/>
<dbReference type="InterPro" id="IPR011033">
    <property type="entry name" value="PRC_barrel-like_sf"/>
</dbReference>
<dbReference type="Pfam" id="PF05239">
    <property type="entry name" value="PRC"/>
    <property type="match status" value="1"/>
</dbReference>
<keyword evidence="4" id="KW-1185">Reference proteome</keyword>
<accession>A0A964T2X2</accession>
<feature type="compositionally biased region" description="Low complexity" evidence="1">
    <location>
        <begin position="24"/>
        <end position="68"/>
    </location>
</feature>
<reference evidence="3" key="1">
    <citation type="submission" date="2019-03" db="EMBL/GenBank/DDBJ databases">
        <title>Afifella sp. nov., isolated from activated sludge.</title>
        <authorList>
            <person name="Li Q."/>
            <person name="Liu Y."/>
        </authorList>
    </citation>
    <scope>NUCLEOTIDE SEQUENCE</scope>
    <source>
        <strain evidence="3">L72</strain>
    </source>
</reference>
<evidence type="ECO:0000256" key="1">
    <source>
        <dbReference type="SAM" id="MobiDB-lite"/>
    </source>
</evidence>
<dbReference type="InterPro" id="IPR027275">
    <property type="entry name" value="PRC-brl_dom"/>
</dbReference>
<name>A0A964T2X2_9HYPH</name>
<evidence type="ECO:0000313" key="3">
    <source>
        <dbReference type="EMBL" id="MYZ46934.1"/>
    </source>
</evidence>
<feature type="non-terminal residue" evidence="3">
    <location>
        <position position="1"/>
    </location>
</feature>
<protein>
    <recommendedName>
        <fullName evidence="2">PRC-barrel domain-containing protein</fullName>
    </recommendedName>
</protein>
<evidence type="ECO:0000259" key="2">
    <source>
        <dbReference type="Pfam" id="PF05239"/>
    </source>
</evidence>
<feature type="domain" description="PRC-barrel" evidence="2">
    <location>
        <begin position="93"/>
        <end position="153"/>
    </location>
</feature>